<gene>
    <name evidence="1" type="ORF">KPL78_06645</name>
</gene>
<evidence type="ECO:0000313" key="1">
    <source>
        <dbReference type="EMBL" id="MBW6397517.1"/>
    </source>
</evidence>
<comment type="caution">
    <text evidence="1">The sequence shown here is derived from an EMBL/GenBank/DDBJ whole genome shotgun (WGS) entry which is preliminary data.</text>
</comment>
<dbReference type="SUPFAM" id="SSF54427">
    <property type="entry name" value="NTF2-like"/>
    <property type="match status" value="1"/>
</dbReference>
<proteinExistence type="predicted"/>
<dbReference type="PANTHER" id="PTHR38436:SF1">
    <property type="entry name" value="ESTER CYCLASE"/>
    <property type="match status" value="1"/>
</dbReference>
<name>A0ABS7A6W9_9PROT</name>
<protein>
    <submittedName>
        <fullName evidence="1">Ester cyclase</fullName>
    </submittedName>
</protein>
<evidence type="ECO:0000313" key="2">
    <source>
        <dbReference type="Proteomes" id="UP001196565"/>
    </source>
</evidence>
<dbReference type="PANTHER" id="PTHR38436">
    <property type="entry name" value="POLYKETIDE CYCLASE SNOAL-LIKE DOMAIN"/>
    <property type="match status" value="1"/>
</dbReference>
<dbReference type="Proteomes" id="UP001196565">
    <property type="component" value="Unassembled WGS sequence"/>
</dbReference>
<dbReference type="Pfam" id="PF07366">
    <property type="entry name" value="SnoaL"/>
    <property type="match status" value="1"/>
</dbReference>
<dbReference type="Gene3D" id="3.10.450.50">
    <property type="match status" value="1"/>
</dbReference>
<dbReference type="EMBL" id="JAHYBZ010000002">
    <property type="protein sequence ID" value="MBW6397517.1"/>
    <property type="molecule type" value="Genomic_DNA"/>
</dbReference>
<sequence length="138" mass="15432">MTPEEETNAATVRAFYAELWERGDFTRLSALMHEEVAFQGTFGQVMRGQDAFAAYVRSVRLAFSTYRCEVRDLLAQDARVAARVGFSGRHDVGPFLDFPPSGHDLTWEGVGFFTLDGGRIRHLWVMGDMLGLLGQLKG</sequence>
<accession>A0ABS7A6W9</accession>
<reference evidence="1 2" key="1">
    <citation type="submission" date="2021-07" db="EMBL/GenBank/DDBJ databases">
        <authorList>
            <person name="So Y."/>
        </authorList>
    </citation>
    <scope>NUCLEOTIDE SEQUENCE [LARGE SCALE GENOMIC DNA]</scope>
    <source>
        <strain evidence="1 2">HJA6</strain>
    </source>
</reference>
<keyword evidence="2" id="KW-1185">Reference proteome</keyword>
<dbReference type="InterPro" id="IPR032710">
    <property type="entry name" value="NTF2-like_dom_sf"/>
</dbReference>
<dbReference type="InterPro" id="IPR009959">
    <property type="entry name" value="Cyclase_SnoaL-like"/>
</dbReference>
<organism evidence="1 2">
    <name type="scientific">Roseomonas alba</name>
    <dbReference type="NCBI Taxonomy" id="2846776"/>
    <lineage>
        <taxon>Bacteria</taxon>
        <taxon>Pseudomonadati</taxon>
        <taxon>Pseudomonadota</taxon>
        <taxon>Alphaproteobacteria</taxon>
        <taxon>Acetobacterales</taxon>
        <taxon>Roseomonadaceae</taxon>
        <taxon>Roseomonas</taxon>
    </lineage>
</organism>
<dbReference type="RefSeq" id="WP_219762125.1">
    <property type="nucleotide sequence ID" value="NZ_JAHYBZ010000002.1"/>
</dbReference>